<comment type="caution">
    <text evidence="8">The sequence shown here is derived from an EMBL/GenBank/DDBJ whole genome shotgun (WGS) entry which is preliminary data.</text>
</comment>
<dbReference type="Proteomes" id="UP000245464">
    <property type="component" value="Chromosome 2"/>
</dbReference>
<gene>
    <name evidence="8" type="ORF">PtrM4_058530</name>
</gene>
<keyword evidence="7" id="KW-0503">Monooxygenase</keyword>
<dbReference type="EMBL" id="NQIK02000002">
    <property type="protein sequence ID" value="KAF7574230.1"/>
    <property type="molecule type" value="Genomic_DNA"/>
</dbReference>
<comment type="pathway">
    <text evidence="2">Secondary metabolite biosynthesis.</text>
</comment>
<dbReference type="AlphaFoldDB" id="A0A317AII3"/>
<dbReference type="GeneID" id="90955411"/>
<organism evidence="8 9">
    <name type="scientific">Pyrenophora tritici-repentis</name>
    <dbReference type="NCBI Taxonomy" id="45151"/>
    <lineage>
        <taxon>Eukaryota</taxon>
        <taxon>Fungi</taxon>
        <taxon>Dikarya</taxon>
        <taxon>Ascomycota</taxon>
        <taxon>Pezizomycotina</taxon>
        <taxon>Dothideomycetes</taxon>
        <taxon>Pleosporomycetidae</taxon>
        <taxon>Pleosporales</taxon>
        <taxon>Pleosporineae</taxon>
        <taxon>Pleosporaceae</taxon>
        <taxon>Pyrenophora</taxon>
    </lineage>
</organism>
<dbReference type="RefSeq" id="XP_065964037.1">
    <property type="nucleotide sequence ID" value="XM_066105410.1"/>
</dbReference>
<evidence type="ECO:0000313" key="9">
    <source>
        <dbReference type="Proteomes" id="UP000245464"/>
    </source>
</evidence>
<name>A0A317AII3_9PLEO</name>
<dbReference type="SUPFAM" id="SSF51905">
    <property type="entry name" value="FAD/NAD(P)-binding domain"/>
    <property type="match status" value="1"/>
</dbReference>
<comment type="similarity">
    <text evidence="3">Belongs to the paxM FAD-dependent monooxygenase family.</text>
</comment>
<dbReference type="PANTHER" id="PTHR47178">
    <property type="entry name" value="MONOOXYGENASE, FAD-BINDING"/>
    <property type="match status" value="1"/>
</dbReference>
<evidence type="ECO:0000256" key="4">
    <source>
        <dbReference type="ARBA" id="ARBA00022630"/>
    </source>
</evidence>
<protein>
    <submittedName>
        <fullName evidence="8">UbiH, 2-polyprenyl-6-methoxyphenol hydroxylase and related FAD-dependent oxidoreductase</fullName>
    </submittedName>
</protein>
<keyword evidence="6" id="KW-0560">Oxidoreductase</keyword>
<dbReference type="InterPro" id="IPR002938">
    <property type="entry name" value="FAD-bd"/>
</dbReference>
<dbReference type="InterPro" id="IPR036188">
    <property type="entry name" value="FAD/NAD-bd_sf"/>
</dbReference>
<keyword evidence="4" id="KW-0285">Flavoprotein</keyword>
<dbReference type="PRINTS" id="PR00420">
    <property type="entry name" value="RNGMNOXGNASE"/>
</dbReference>
<sequence>MTKPIPIIGAGIAGLTLGRCFLHRGIPFVLYEKASSKPRNNYAITLHASAYRPLLSVLGIDEVTFKRRVAVDGETGGTGTIAQEVHLPNHNGLYDTSSSFRANRAKFEQVLQQGLEIQWEHTLQSVETTPEGAKLQFHNGSSCSAKLAVAADGVHSSVRKLLLPSAAVEILPYAVFNGKRKTDHKSFGQVYGSGMEESSVIETKQNDSLLSVSINDKKVDQIYINWIYSRPARQGTDPLHRPNRSLEGAQKIPDELFEEVSSFDNLTTPFSQVFDPEKMRNDRMLHWLMRTTSAPLPSLQDVLTKSGVCFVGDAIHAEPIVGGNGANAAILDGLTLAEAIEREGLDGVSKWYADRYATWTLGVEESQRAITNMHHPSKQLCRNL</sequence>
<evidence type="ECO:0000256" key="5">
    <source>
        <dbReference type="ARBA" id="ARBA00022827"/>
    </source>
</evidence>
<dbReference type="Gene3D" id="3.50.50.60">
    <property type="entry name" value="FAD/NAD(P)-binding domain"/>
    <property type="match status" value="1"/>
</dbReference>
<comment type="cofactor">
    <cofactor evidence="1">
        <name>FAD</name>
        <dbReference type="ChEBI" id="CHEBI:57692"/>
    </cofactor>
</comment>
<dbReference type="Pfam" id="PF01494">
    <property type="entry name" value="FAD_binding_3"/>
    <property type="match status" value="2"/>
</dbReference>
<evidence type="ECO:0000256" key="3">
    <source>
        <dbReference type="ARBA" id="ARBA00007992"/>
    </source>
</evidence>
<dbReference type="GO" id="GO:0004497">
    <property type="term" value="F:monooxygenase activity"/>
    <property type="evidence" value="ECO:0007669"/>
    <property type="project" value="UniProtKB-KW"/>
</dbReference>
<dbReference type="KEGG" id="ptrr:90955411"/>
<evidence type="ECO:0000256" key="7">
    <source>
        <dbReference type="ARBA" id="ARBA00023033"/>
    </source>
</evidence>
<proteinExistence type="inferred from homology"/>
<accession>A0A317AII3</accession>
<dbReference type="PANTHER" id="PTHR47178:SF4">
    <property type="entry name" value="FAD-DEPENDENT MONOOXYGENASE APTC"/>
    <property type="match status" value="1"/>
</dbReference>
<evidence type="ECO:0000256" key="1">
    <source>
        <dbReference type="ARBA" id="ARBA00001974"/>
    </source>
</evidence>
<evidence type="ECO:0000313" key="8">
    <source>
        <dbReference type="EMBL" id="KAF7574230.1"/>
    </source>
</evidence>
<keyword evidence="5" id="KW-0274">FAD</keyword>
<evidence type="ECO:0000256" key="2">
    <source>
        <dbReference type="ARBA" id="ARBA00005179"/>
    </source>
</evidence>
<dbReference type="GO" id="GO:0071949">
    <property type="term" value="F:FAD binding"/>
    <property type="evidence" value="ECO:0007669"/>
    <property type="project" value="InterPro"/>
</dbReference>
<evidence type="ECO:0000256" key="6">
    <source>
        <dbReference type="ARBA" id="ARBA00023002"/>
    </source>
</evidence>
<reference evidence="8" key="1">
    <citation type="journal article" date="2018" name="BMC Genomics">
        <title>Comparative genomics of the wheat fungal pathogen Pyrenophora tritici-repentis reveals chromosomal variations and genome plasticity.</title>
        <authorList>
            <person name="Moolhuijzen P."/>
            <person name="See P.T."/>
            <person name="Hane J.K."/>
            <person name="Shi G."/>
            <person name="Liu Z."/>
            <person name="Oliver R.P."/>
            <person name="Moffat C.S."/>
        </authorList>
    </citation>
    <scope>NUCLEOTIDE SEQUENCE [LARGE SCALE GENOMIC DNA]</scope>
    <source>
        <strain evidence="8">M4</strain>
    </source>
</reference>